<dbReference type="OrthoDB" id="9788285at2"/>
<evidence type="ECO:0000256" key="5">
    <source>
        <dbReference type="ARBA" id="ARBA00022741"/>
    </source>
</evidence>
<comment type="function">
    <text evidence="11">Part of the high-affinity ATP-driven potassium transport (or Kdp) system, which catalyzes the hydrolysis of ATP coupled with the electrogenic transport of potassium into the cytoplasm. This subunit acts as a catalytic chaperone that increases the ATP-binding affinity of the ATP-hydrolyzing subunit KdpB by the formation of a transient KdpB/KdpC/ATP ternary complex.</text>
</comment>
<accession>A0A1X1A4U2</accession>
<protein>
    <recommendedName>
        <fullName evidence="11">Potassium-transporting ATPase KdpC subunit</fullName>
    </recommendedName>
    <alternativeName>
        <fullName evidence="11">ATP phosphohydrolase [potassium-transporting] C chain</fullName>
    </alternativeName>
    <alternativeName>
        <fullName evidence="11">Potassium-binding and translocating subunit C</fullName>
    </alternativeName>
    <alternativeName>
        <fullName evidence="11">Potassium-translocating ATPase C chain</fullName>
    </alternativeName>
</protein>
<dbReference type="GO" id="GO:0005524">
    <property type="term" value="F:ATP binding"/>
    <property type="evidence" value="ECO:0007669"/>
    <property type="project" value="UniProtKB-UniRule"/>
</dbReference>
<proteinExistence type="inferred from homology"/>
<evidence type="ECO:0000256" key="1">
    <source>
        <dbReference type="ARBA" id="ARBA00022448"/>
    </source>
</evidence>
<dbReference type="InterPro" id="IPR003820">
    <property type="entry name" value="KdpC"/>
</dbReference>
<dbReference type="Pfam" id="PF02669">
    <property type="entry name" value="KdpC"/>
    <property type="match status" value="1"/>
</dbReference>
<comment type="subunit">
    <text evidence="11">The system is composed of three essential subunits: KdpA, KdpB and KdpC.</text>
</comment>
<name>A0A1X1A4U2_PSEPU</name>
<comment type="caution">
    <text evidence="12">The sequence shown here is derived from an EMBL/GenBank/DDBJ whole genome shotgun (WGS) entry which is preliminary data.</text>
</comment>
<keyword evidence="5 11" id="KW-0547">Nucleotide-binding</keyword>
<evidence type="ECO:0000256" key="8">
    <source>
        <dbReference type="ARBA" id="ARBA00022989"/>
    </source>
</evidence>
<dbReference type="NCBIfam" id="NF001454">
    <property type="entry name" value="PRK00315.1"/>
    <property type="match status" value="1"/>
</dbReference>
<keyword evidence="7 11" id="KW-0630">Potassium</keyword>
<comment type="similarity">
    <text evidence="11">Belongs to the KdpC family.</text>
</comment>
<evidence type="ECO:0000256" key="3">
    <source>
        <dbReference type="ARBA" id="ARBA00022538"/>
    </source>
</evidence>
<evidence type="ECO:0000313" key="13">
    <source>
        <dbReference type="Proteomes" id="UP000193675"/>
    </source>
</evidence>
<keyword evidence="10 11" id="KW-0472">Membrane</keyword>
<keyword evidence="3 11" id="KW-0633">Potassium transport</keyword>
<evidence type="ECO:0000313" key="12">
    <source>
        <dbReference type="EMBL" id="ORL66868.1"/>
    </source>
</evidence>
<dbReference type="Proteomes" id="UP000193675">
    <property type="component" value="Unassembled WGS sequence"/>
</dbReference>
<dbReference type="NCBIfam" id="TIGR00681">
    <property type="entry name" value="kdpC"/>
    <property type="match status" value="1"/>
</dbReference>
<organism evidence="12 13">
    <name type="scientific">Pseudomonas putida</name>
    <name type="common">Arthrobacter siderocapsulatus</name>
    <dbReference type="NCBI Taxonomy" id="303"/>
    <lineage>
        <taxon>Bacteria</taxon>
        <taxon>Pseudomonadati</taxon>
        <taxon>Pseudomonadota</taxon>
        <taxon>Gammaproteobacteria</taxon>
        <taxon>Pseudomonadales</taxon>
        <taxon>Pseudomonadaceae</taxon>
        <taxon>Pseudomonas</taxon>
    </lineage>
</organism>
<keyword evidence="4 11" id="KW-0812">Transmembrane</keyword>
<evidence type="ECO:0000256" key="7">
    <source>
        <dbReference type="ARBA" id="ARBA00022958"/>
    </source>
</evidence>
<evidence type="ECO:0000256" key="10">
    <source>
        <dbReference type="ARBA" id="ARBA00023136"/>
    </source>
</evidence>
<sequence length="234" mass="24558">MMTYLRPALSLALSLTLITGALYPLAVTGIAQVAFPEQANGSLVHDEQGRVRGSTLIAQAFEGDAWFHSRPSAGGYATVASSASNLSPSNPALAERVKADAAALYHAGQGPVPLALLTTSGSGLDPHLPMQAVAYQLPRVAAARQVPVERLQALLEEATLHPLIGPPVVNVLALNQALQRLAPVSPRVGAALWRERAAKQPQDLCDNAQIAGAALRPFRGTRPLLQGNSRVHEG</sequence>
<keyword evidence="2 11" id="KW-1003">Cell membrane</keyword>
<dbReference type="GO" id="GO:0005886">
    <property type="term" value="C:plasma membrane"/>
    <property type="evidence" value="ECO:0007669"/>
    <property type="project" value="UniProtKB-SubCell"/>
</dbReference>
<dbReference type="GO" id="GO:0008556">
    <property type="term" value="F:P-type potassium transmembrane transporter activity"/>
    <property type="evidence" value="ECO:0007669"/>
    <property type="project" value="InterPro"/>
</dbReference>
<dbReference type="HAMAP" id="MF_00276">
    <property type="entry name" value="KdpC"/>
    <property type="match status" value="1"/>
</dbReference>
<keyword evidence="8 11" id="KW-1133">Transmembrane helix</keyword>
<dbReference type="EMBL" id="NBWC01000005">
    <property type="protein sequence ID" value="ORL66868.1"/>
    <property type="molecule type" value="Genomic_DNA"/>
</dbReference>
<evidence type="ECO:0000256" key="6">
    <source>
        <dbReference type="ARBA" id="ARBA00022840"/>
    </source>
</evidence>
<keyword evidence="1 11" id="KW-0813">Transport</keyword>
<dbReference type="PANTHER" id="PTHR30042:SF2">
    <property type="entry name" value="POTASSIUM-TRANSPORTING ATPASE KDPC SUBUNIT"/>
    <property type="match status" value="1"/>
</dbReference>
<dbReference type="AlphaFoldDB" id="A0A1X1A4U2"/>
<evidence type="ECO:0000256" key="4">
    <source>
        <dbReference type="ARBA" id="ARBA00022692"/>
    </source>
</evidence>
<evidence type="ECO:0000256" key="11">
    <source>
        <dbReference type="HAMAP-Rule" id="MF_00276"/>
    </source>
</evidence>
<evidence type="ECO:0000256" key="9">
    <source>
        <dbReference type="ARBA" id="ARBA00023065"/>
    </source>
</evidence>
<gene>
    <name evidence="11" type="primary">kdpC</name>
    <name evidence="12" type="ORF">B7H17_04260</name>
</gene>
<reference evidence="12 13" key="1">
    <citation type="submission" date="2017-04" db="EMBL/GenBank/DDBJ databases">
        <title>Presence of VIM-2 positive Pseudomonas species in chickens and their surrounding environment.</title>
        <authorList>
            <person name="Zhang R."/>
        </authorList>
    </citation>
    <scope>NUCLEOTIDE SEQUENCE [LARGE SCALE GENOMIC DNA]</scope>
    <source>
        <strain evidence="12 13">DZ-C18</strain>
    </source>
</reference>
<keyword evidence="6 11" id="KW-0067">ATP-binding</keyword>
<keyword evidence="9 11" id="KW-0406">Ion transport</keyword>
<evidence type="ECO:0000256" key="2">
    <source>
        <dbReference type="ARBA" id="ARBA00022475"/>
    </source>
</evidence>
<comment type="subcellular location">
    <subcellularLocation>
        <location evidence="11">Cell membrane</location>
        <topology evidence="11">Single-pass membrane protein</topology>
    </subcellularLocation>
</comment>
<dbReference type="PANTHER" id="PTHR30042">
    <property type="entry name" value="POTASSIUM-TRANSPORTING ATPASE C CHAIN"/>
    <property type="match status" value="1"/>
</dbReference>